<evidence type="ECO:0000313" key="2">
    <source>
        <dbReference type="EMBL" id="GBP02174.1"/>
    </source>
</evidence>
<feature type="domain" description="CCR4-NOT transcription complex subunit 1-like NOT1 connector" evidence="1">
    <location>
        <begin position="12"/>
        <end position="94"/>
    </location>
</feature>
<dbReference type="EMBL" id="BGZK01010364">
    <property type="protein sequence ID" value="GBP02174.1"/>
    <property type="molecule type" value="Genomic_DNA"/>
</dbReference>
<comment type="caution">
    <text evidence="2">The sequence shown here is derived from an EMBL/GenBank/DDBJ whole genome shotgun (WGS) entry which is preliminary data.</text>
</comment>
<dbReference type="AlphaFoldDB" id="A0A4C1SJL7"/>
<gene>
    <name evidence="2" type="ORF">EVAR_72485_1</name>
</gene>
<dbReference type="Pfam" id="PF23590">
    <property type="entry name" value="NOT1_connector"/>
    <property type="match status" value="1"/>
</dbReference>
<dbReference type="STRING" id="151549.A0A4C1SJL7"/>
<reference evidence="2 3" key="1">
    <citation type="journal article" date="2019" name="Commun. Biol.">
        <title>The bagworm genome reveals a unique fibroin gene that provides high tensile strength.</title>
        <authorList>
            <person name="Kono N."/>
            <person name="Nakamura H."/>
            <person name="Ohtoshi R."/>
            <person name="Tomita M."/>
            <person name="Numata K."/>
            <person name="Arakawa K."/>
        </authorList>
    </citation>
    <scope>NUCLEOTIDE SEQUENCE [LARGE SCALE GENOMIC DNA]</scope>
</reference>
<dbReference type="InterPro" id="IPR055454">
    <property type="entry name" value="CNOT1-like_NOT1_connector"/>
</dbReference>
<sequence>MPPTFAQDEMGLMYTELVPKWRPSLTVVSTIPIYSYRQVKCMALLNALMVTRRIRDNDSALNLLSHIGRRFVEGLSLTYPNMSEQLKLYRDITFAHTNALTKYIQRSSYRTGHN</sequence>
<organism evidence="2 3">
    <name type="scientific">Eumeta variegata</name>
    <name type="common">Bagworm moth</name>
    <name type="synonym">Eumeta japonica</name>
    <dbReference type="NCBI Taxonomy" id="151549"/>
    <lineage>
        <taxon>Eukaryota</taxon>
        <taxon>Metazoa</taxon>
        <taxon>Ecdysozoa</taxon>
        <taxon>Arthropoda</taxon>
        <taxon>Hexapoda</taxon>
        <taxon>Insecta</taxon>
        <taxon>Pterygota</taxon>
        <taxon>Neoptera</taxon>
        <taxon>Endopterygota</taxon>
        <taxon>Lepidoptera</taxon>
        <taxon>Glossata</taxon>
        <taxon>Ditrysia</taxon>
        <taxon>Tineoidea</taxon>
        <taxon>Psychidae</taxon>
        <taxon>Oiketicinae</taxon>
        <taxon>Eumeta</taxon>
    </lineage>
</organism>
<evidence type="ECO:0000313" key="3">
    <source>
        <dbReference type="Proteomes" id="UP000299102"/>
    </source>
</evidence>
<accession>A0A4C1SJL7</accession>
<protein>
    <recommendedName>
        <fullName evidence="1">CCR4-NOT transcription complex subunit 1-like NOT1 connector domain-containing protein</fullName>
    </recommendedName>
</protein>
<dbReference type="Proteomes" id="UP000299102">
    <property type="component" value="Unassembled WGS sequence"/>
</dbReference>
<name>A0A4C1SJL7_EUMVA</name>
<evidence type="ECO:0000259" key="1">
    <source>
        <dbReference type="Pfam" id="PF23590"/>
    </source>
</evidence>
<proteinExistence type="predicted"/>
<dbReference type="OrthoDB" id="1933107at2759"/>
<keyword evidence="3" id="KW-1185">Reference proteome</keyword>